<evidence type="ECO:0000313" key="2">
    <source>
        <dbReference type="Proteomes" id="UP001321249"/>
    </source>
</evidence>
<dbReference type="RefSeq" id="WP_342836011.1">
    <property type="nucleotide sequence ID" value="NZ_WMBE01000006.1"/>
</dbReference>
<gene>
    <name evidence="1" type="ORF">GKO46_13105</name>
</gene>
<sequence length="198" mass="22332">MTNSENISTYDLARSRNLPHLLARFTEKWAPEEGTIQAHLDVLKSSGFVWIAKFGKSIGNSPIDRTNDEIGKRSPMFLVLMTVGSRELSDRRPRGGLFLLDEVRKKSEFSWKVSGIPAYYRKIMMSAGTWFKASKGIALSDAQLYEISIISSQSYAEATLRRSMASYFKVRISMPLMKSILPDLTDTSDGIESITRHI</sequence>
<evidence type="ECO:0000313" key="1">
    <source>
        <dbReference type="EMBL" id="MDG0868001.1"/>
    </source>
</evidence>
<organism evidence="1 2">
    <name type="scientific">Candidatus Lucifugimonas marina</name>
    <dbReference type="NCBI Taxonomy" id="3038979"/>
    <lineage>
        <taxon>Bacteria</taxon>
        <taxon>Bacillati</taxon>
        <taxon>Chloroflexota</taxon>
        <taxon>Dehalococcoidia</taxon>
        <taxon>SAR202 cluster</taxon>
        <taxon>Candidatus Lucifugimonadales</taxon>
        <taxon>Candidatus Lucifugimonadaceae</taxon>
        <taxon>Candidatus Lucifugimonas</taxon>
    </lineage>
</organism>
<dbReference type="EMBL" id="WMBE01000006">
    <property type="protein sequence ID" value="MDG0868001.1"/>
    <property type="molecule type" value="Genomic_DNA"/>
</dbReference>
<accession>A0ABD4XTU0</accession>
<comment type="caution">
    <text evidence="1">The sequence shown here is derived from an EMBL/GenBank/DDBJ whole genome shotgun (WGS) entry which is preliminary data.</text>
</comment>
<name>A0ABD4XTU0_9CHLR</name>
<proteinExistence type="predicted"/>
<protein>
    <submittedName>
        <fullName evidence="1">Uncharacterized protein</fullName>
    </submittedName>
</protein>
<dbReference type="AlphaFoldDB" id="A0ABD4XTU0"/>
<dbReference type="Proteomes" id="UP001321249">
    <property type="component" value="Unassembled WGS sequence"/>
</dbReference>
<reference evidence="1 2" key="1">
    <citation type="submission" date="2019-11" db="EMBL/GenBank/DDBJ databases">
        <authorList>
            <person name="Cho J.-C."/>
        </authorList>
    </citation>
    <scope>NUCLEOTIDE SEQUENCE [LARGE SCALE GENOMIC DNA]</scope>
    <source>
        <strain evidence="1 2">JH702</strain>
    </source>
</reference>